<dbReference type="InterPro" id="IPR002401">
    <property type="entry name" value="Cyt_P450_E_grp-I"/>
</dbReference>
<dbReference type="SUPFAM" id="SSF48264">
    <property type="entry name" value="Cytochrome P450"/>
    <property type="match status" value="1"/>
</dbReference>
<dbReference type="GO" id="GO:0016020">
    <property type="term" value="C:membrane"/>
    <property type="evidence" value="ECO:0007669"/>
    <property type="project" value="UniProtKB-SubCell"/>
</dbReference>
<keyword evidence="4 12" id="KW-0349">Heme</keyword>
<keyword evidence="6 12" id="KW-0479">Metal-binding</keyword>
<evidence type="ECO:0000256" key="1">
    <source>
        <dbReference type="ARBA" id="ARBA00001971"/>
    </source>
</evidence>
<dbReference type="PANTHER" id="PTHR24305">
    <property type="entry name" value="CYTOCHROME P450"/>
    <property type="match status" value="1"/>
</dbReference>
<keyword evidence="11 14" id="KW-0472">Membrane</keyword>
<evidence type="ECO:0000256" key="12">
    <source>
        <dbReference type="PIRSR" id="PIRSR602401-1"/>
    </source>
</evidence>
<accession>A0A0U5CCB4</accession>
<dbReference type="GO" id="GO:1902181">
    <property type="term" value="P:verruculogen biosynthetic process"/>
    <property type="evidence" value="ECO:0007669"/>
    <property type="project" value="UniProtKB-ARBA"/>
</dbReference>
<dbReference type="STRING" id="454130.A0A0U5CCB4"/>
<evidence type="ECO:0000256" key="11">
    <source>
        <dbReference type="ARBA" id="ARBA00023136"/>
    </source>
</evidence>
<dbReference type="FunFam" id="1.10.630.10:FF:000063">
    <property type="entry name" value="Cytochrome P450 monooxygenase"/>
    <property type="match status" value="1"/>
</dbReference>
<dbReference type="PROSITE" id="PS00086">
    <property type="entry name" value="CYTOCHROME_P450"/>
    <property type="match status" value="1"/>
</dbReference>
<evidence type="ECO:0000313" key="15">
    <source>
        <dbReference type="EMBL" id="CEL07322.1"/>
    </source>
</evidence>
<evidence type="ECO:0000256" key="8">
    <source>
        <dbReference type="ARBA" id="ARBA00023002"/>
    </source>
</evidence>
<dbReference type="GO" id="GO:0016705">
    <property type="term" value="F:oxidoreductase activity, acting on paired donors, with incorporation or reduction of molecular oxygen"/>
    <property type="evidence" value="ECO:0007669"/>
    <property type="project" value="InterPro"/>
</dbReference>
<dbReference type="InterPro" id="IPR050121">
    <property type="entry name" value="Cytochrome_P450_monoxygenase"/>
</dbReference>
<dbReference type="AlphaFoldDB" id="A0A0U5CCB4"/>
<dbReference type="InterPro" id="IPR036396">
    <property type="entry name" value="Cyt_P450_sf"/>
</dbReference>
<dbReference type="Gene3D" id="1.10.630.10">
    <property type="entry name" value="Cytochrome P450"/>
    <property type="match status" value="1"/>
</dbReference>
<evidence type="ECO:0000256" key="10">
    <source>
        <dbReference type="ARBA" id="ARBA00023033"/>
    </source>
</evidence>
<gene>
    <name evidence="15" type="ORF">ASPCAL10482</name>
</gene>
<dbReference type="Pfam" id="PF00067">
    <property type="entry name" value="p450"/>
    <property type="match status" value="1"/>
</dbReference>
<dbReference type="GO" id="GO:0020037">
    <property type="term" value="F:heme binding"/>
    <property type="evidence" value="ECO:0007669"/>
    <property type="project" value="InterPro"/>
</dbReference>
<organism evidence="15 16">
    <name type="scientific">Aspergillus calidoustus</name>
    <dbReference type="NCBI Taxonomy" id="454130"/>
    <lineage>
        <taxon>Eukaryota</taxon>
        <taxon>Fungi</taxon>
        <taxon>Dikarya</taxon>
        <taxon>Ascomycota</taxon>
        <taxon>Pezizomycotina</taxon>
        <taxon>Eurotiomycetes</taxon>
        <taxon>Eurotiomycetidae</taxon>
        <taxon>Eurotiales</taxon>
        <taxon>Aspergillaceae</taxon>
        <taxon>Aspergillus</taxon>
        <taxon>Aspergillus subgen. Nidulantes</taxon>
    </lineage>
</organism>
<evidence type="ECO:0000256" key="7">
    <source>
        <dbReference type="ARBA" id="ARBA00022989"/>
    </source>
</evidence>
<dbReference type="GO" id="GO:0005506">
    <property type="term" value="F:iron ion binding"/>
    <property type="evidence" value="ECO:0007669"/>
    <property type="project" value="InterPro"/>
</dbReference>
<dbReference type="CDD" id="cd11061">
    <property type="entry name" value="CYP67-like"/>
    <property type="match status" value="1"/>
</dbReference>
<evidence type="ECO:0000256" key="5">
    <source>
        <dbReference type="ARBA" id="ARBA00022692"/>
    </source>
</evidence>
<dbReference type="PRINTS" id="PR00385">
    <property type="entry name" value="P450"/>
</dbReference>
<dbReference type="OMA" id="TFDVMSQ"/>
<dbReference type="Proteomes" id="UP000054771">
    <property type="component" value="Unassembled WGS sequence"/>
</dbReference>
<evidence type="ECO:0000256" key="6">
    <source>
        <dbReference type="ARBA" id="ARBA00022723"/>
    </source>
</evidence>
<dbReference type="InterPro" id="IPR001128">
    <property type="entry name" value="Cyt_P450"/>
</dbReference>
<proteinExistence type="inferred from homology"/>
<sequence>MALIELARSLWHSLLFSSFLGSVAVLGICVYRLYFHPLAKYPGPLLAKLTTGYAVYHAYRRDLHTDIWACHEKYGDIVRYGPNRLIINSEPGLKTIYGHGANVHKAKGYEKVTQVPGVHASLCTLDNARHKKLRRLLNLGLSDTNIRAMDGKLRNVASLFASALGEKEDRFDTSRQLMGDGDEWTVAKNMTHWCDFFTFDVMSELTFGQSYNLLGSSENHYIIDGVLGQMQRFGFLLQFPLVEKLRLNRLLFPHAKAKAMRFNAKSRQIMEERKARGERGAATENDVFSHLLAANDSETGQGLSIQQLWVESNLLIIAGSDTSSTAMAALFFYLSRNPDAYERVTKEIRSVFGSPEEVCQGPRLSSCSYLRACIQEAIRLSPAVSGAMWREVLPGGLTIPEHDLLIPAGCEVGTGIWSLNHSSKYFPAPLTFRPERWMSEEASGGAEEVALAKQAFASFSVGPRNCVGKGLAMTELMLGMAAVLVRYDFRRAETRLGDVGEEERGPLKGQFQTFWAFTSLKDGPYIQFRPVKRAA</sequence>
<evidence type="ECO:0008006" key="17">
    <source>
        <dbReference type="Google" id="ProtNLM"/>
    </source>
</evidence>
<evidence type="ECO:0000256" key="3">
    <source>
        <dbReference type="ARBA" id="ARBA00010617"/>
    </source>
</evidence>
<keyword evidence="9 12" id="KW-0408">Iron</keyword>
<comment type="similarity">
    <text evidence="3 13">Belongs to the cytochrome P450 family.</text>
</comment>
<reference evidence="16" key="1">
    <citation type="journal article" date="2016" name="Genome Announc.">
        <title>Draft genome sequences of fungus Aspergillus calidoustus.</title>
        <authorList>
            <person name="Horn F."/>
            <person name="Linde J."/>
            <person name="Mattern D.J."/>
            <person name="Walther G."/>
            <person name="Guthke R."/>
            <person name="Scherlach K."/>
            <person name="Martin K."/>
            <person name="Brakhage A.A."/>
            <person name="Petzke L."/>
            <person name="Valiante V."/>
        </authorList>
    </citation>
    <scope>NUCLEOTIDE SEQUENCE [LARGE SCALE GENOMIC DNA]</scope>
    <source>
        <strain evidence="16">SF006504</strain>
    </source>
</reference>
<keyword evidence="5 14" id="KW-0812">Transmembrane</keyword>
<evidence type="ECO:0000256" key="4">
    <source>
        <dbReference type="ARBA" id="ARBA00022617"/>
    </source>
</evidence>
<dbReference type="GO" id="GO:0004497">
    <property type="term" value="F:monooxygenase activity"/>
    <property type="evidence" value="ECO:0007669"/>
    <property type="project" value="UniProtKB-KW"/>
</dbReference>
<name>A0A0U5CCB4_ASPCI</name>
<evidence type="ECO:0000256" key="2">
    <source>
        <dbReference type="ARBA" id="ARBA00004370"/>
    </source>
</evidence>
<evidence type="ECO:0000256" key="13">
    <source>
        <dbReference type="RuleBase" id="RU000461"/>
    </source>
</evidence>
<dbReference type="PRINTS" id="PR00463">
    <property type="entry name" value="EP450I"/>
</dbReference>
<dbReference type="PANTHER" id="PTHR24305:SF237">
    <property type="entry name" value="CYTOCHROME P450 MONOOXYGENASE ATNE-RELATED"/>
    <property type="match status" value="1"/>
</dbReference>
<dbReference type="OrthoDB" id="1470350at2759"/>
<keyword evidence="10 13" id="KW-0503">Monooxygenase</keyword>
<evidence type="ECO:0000313" key="16">
    <source>
        <dbReference type="Proteomes" id="UP000054771"/>
    </source>
</evidence>
<keyword evidence="8 13" id="KW-0560">Oxidoreductase</keyword>
<feature type="transmembrane region" description="Helical" evidence="14">
    <location>
        <begin position="12"/>
        <end position="34"/>
    </location>
</feature>
<dbReference type="EMBL" id="CDMC01000009">
    <property type="protein sequence ID" value="CEL07322.1"/>
    <property type="molecule type" value="Genomic_DNA"/>
</dbReference>
<dbReference type="InterPro" id="IPR017972">
    <property type="entry name" value="Cyt_P450_CS"/>
</dbReference>
<comment type="subcellular location">
    <subcellularLocation>
        <location evidence="2">Membrane</location>
    </subcellularLocation>
</comment>
<keyword evidence="16" id="KW-1185">Reference proteome</keyword>
<protein>
    <recommendedName>
        <fullName evidence="17">Cytochrome P450</fullName>
    </recommendedName>
</protein>
<evidence type="ECO:0000256" key="14">
    <source>
        <dbReference type="SAM" id="Phobius"/>
    </source>
</evidence>
<comment type="cofactor">
    <cofactor evidence="1 12">
        <name>heme</name>
        <dbReference type="ChEBI" id="CHEBI:30413"/>
    </cofactor>
</comment>
<feature type="binding site" description="axial binding residue" evidence="12">
    <location>
        <position position="466"/>
    </location>
    <ligand>
        <name>heme</name>
        <dbReference type="ChEBI" id="CHEBI:30413"/>
    </ligand>
    <ligandPart>
        <name>Fe</name>
        <dbReference type="ChEBI" id="CHEBI:18248"/>
    </ligandPart>
</feature>
<keyword evidence="7 14" id="KW-1133">Transmembrane helix</keyword>
<evidence type="ECO:0000256" key="9">
    <source>
        <dbReference type="ARBA" id="ARBA00023004"/>
    </source>
</evidence>